<reference evidence="1 2" key="1">
    <citation type="submission" date="2020-08" db="EMBL/GenBank/DDBJ databases">
        <title>Functional genomics of gut bacteria from endangered species of beetles.</title>
        <authorList>
            <person name="Carlos-Shanley C."/>
        </authorList>
    </citation>
    <scope>NUCLEOTIDE SEQUENCE [LARGE SCALE GENOMIC DNA]</scope>
    <source>
        <strain evidence="1 2">S00124</strain>
    </source>
</reference>
<dbReference type="EMBL" id="JACHKZ010000021">
    <property type="protein sequence ID" value="MBB6578956.1"/>
    <property type="molecule type" value="Genomic_DNA"/>
</dbReference>
<keyword evidence="2" id="KW-1185">Reference proteome</keyword>
<accession>A0ABR6RIG8</accession>
<proteinExistence type="predicted"/>
<protein>
    <submittedName>
        <fullName evidence="1">Uncharacterized protein</fullName>
    </submittedName>
</protein>
<name>A0ABR6RIG8_9BURK</name>
<dbReference type="RefSeq" id="WP_184709932.1">
    <property type="nucleotide sequence ID" value="NZ_JACHKZ010000021.1"/>
</dbReference>
<dbReference type="Proteomes" id="UP000562492">
    <property type="component" value="Unassembled WGS sequence"/>
</dbReference>
<organism evidence="1 2">
    <name type="scientific">Comamonas odontotermitis</name>
    <dbReference type="NCBI Taxonomy" id="379895"/>
    <lineage>
        <taxon>Bacteria</taxon>
        <taxon>Pseudomonadati</taxon>
        <taxon>Pseudomonadota</taxon>
        <taxon>Betaproteobacteria</taxon>
        <taxon>Burkholderiales</taxon>
        <taxon>Comamonadaceae</taxon>
        <taxon>Comamonas</taxon>
    </lineage>
</organism>
<evidence type="ECO:0000313" key="1">
    <source>
        <dbReference type="EMBL" id="MBB6578956.1"/>
    </source>
</evidence>
<evidence type="ECO:0000313" key="2">
    <source>
        <dbReference type="Proteomes" id="UP000562492"/>
    </source>
</evidence>
<gene>
    <name evidence="1" type="ORF">HNP33_003061</name>
</gene>
<comment type="caution">
    <text evidence="1">The sequence shown here is derived from an EMBL/GenBank/DDBJ whole genome shotgun (WGS) entry which is preliminary data.</text>
</comment>
<sequence length="121" mass="13140">MPVIEYIGRKPFVTDRVAHSGKTWKGKGAVAEVTDAQATVLLKHPTEFRLAKGSKAPEKDELQATAESKSLDKFTAGELRDYAKRKFGKDLKGKATADLLDQVRELEAEGAVVDPSINAAD</sequence>